<keyword evidence="2" id="KW-1185">Reference proteome</keyword>
<reference evidence="1 2" key="1">
    <citation type="submission" date="2020-08" db="EMBL/GenBank/DDBJ databases">
        <title>Genomic Encyclopedia of Archaeal and Bacterial Type Strains, Phase II (KMG-II): from individual species to whole genera.</title>
        <authorList>
            <person name="Goeker M."/>
        </authorList>
    </citation>
    <scope>NUCLEOTIDE SEQUENCE [LARGE SCALE GENOMIC DNA]</scope>
    <source>
        <strain evidence="1 2">DSM 23288</strain>
    </source>
</reference>
<evidence type="ECO:0008006" key="3">
    <source>
        <dbReference type="Google" id="ProtNLM"/>
    </source>
</evidence>
<gene>
    <name evidence="1" type="ORF">BDZ31_002640</name>
</gene>
<accession>A0A840IFP4</accession>
<evidence type="ECO:0000313" key="2">
    <source>
        <dbReference type="Proteomes" id="UP000585272"/>
    </source>
</evidence>
<proteinExistence type="predicted"/>
<evidence type="ECO:0000313" key="1">
    <source>
        <dbReference type="EMBL" id="MBB4663051.1"/>
    </source>
</evidence>
<sequence>MASSLEQLQQETGGTFGALLAARELTAARIAQRRALLDRVVVDDDATVVLMGSWGRRELTSSSDDDYMVLVRGARGAAPPRPTVGAVARAFAADPQGFSAPGREGIFEDVVHSADLVQRIGLDDDSNTNLTRRMLLLLESVAATNPEVLEQTRRDVIDDYLSDSVKDFRPPRFLLNDLVRYWRTIGVDFVAKDRKRGGEGWGLRNAKLRTSRKLLFASGLLPVLRCHELSAAEIPGFLAEQLALPPADRVAAAFLRYGALVEGAAVFGAYDRFLQLLGDAQVRAELRALGGRAAADASPAFREVAQLGAAIDRGLLSLLFGDGLRQTTQGYAIF</sequence>
<comment type="caution">
    <text evidence="1">The sequence shown here is derived from an EMBL/GenBank/DDBJ whole genome shotgun (WGS) entry which is preliminary data.</text>
</comment>
<name>A0A840IFP4_9ACTN</name>
<dbReference type="AlphaFoldDB" id="A0A840IFP4"/>
<organism evidence="1 2">
    <name type="scientific">Conexibacter arvalis</name>
    <dbReference type="NCBI Taxonomy" id="912552"/>
    <lineage>
        <taxon>Bacteria</taxon>
        <taxon>Bacillati</taxon>
        <taxon>Actinomycetota</taxon>
        <taxon>Thermoleophilia</taxon>
        <taxon>Solirubrobacterales</taxon>
        <taxon>Conexibacteraceae</taxon>
        <taxon>Conexibacter</taxon>
    </lineage>
</organism>
<dbReference type="EMBL" id="JACHNU010000003">
    <property type="protein sequence ID" value="MBB4663051.1"/>
    <property type="molecule type" value="Genomic_DNA"/>
</dbReference>
<protein>
    <recommendedName>
        <fullName evidence="3">Protein-PII uridylyltransferase N-terminal domain-containing protein</fullName>
    </recommendedName>
</protein>
<dbReference type="Proteomes" id="UP000585272">
    <property type="component" value="Unassembled WGS sequence"/>
</dbReference>
<dbReference type="RefSeq" id="WP_183342753.1">
    <property type="nucleotide sequence ID" value="NZ_JACHNU010000003.1"/>
</dbReference>